<dbReference type="GO" id="GO:0004807">
    <property type="term" value="F:triose-phosphate isomerase activity"/>
    <property type="evidence" value="ECO:0007669"/>
    <property type="project" value="UniProtKB-UniRule"/>
</dbReference>
<protein>
    <recommendedName>
        <fullName evidence="3">Triosephosphate isomerase</fullName>
        <ecNumber evidence="3">5.3.1.1</ecNumber>
    </recommendedName>
</protein>
<dbReference type="AlphaFoldDB" id="A0A2H0RC89"/>
<dbReference type="CDD" id="cd00311">
    <property type="entry name" value="TIM"/>
    <property type="match status" value="1"/>
</dbReference>
<evidence type="ECO:0000256" key="2">
    <source>
        <dbReference type="ARBA" id="ARBA00023235"/>
    </source>
</evidence>
<dbReference type="Proteomes" id="UP000231602">
    <property type="component" value="Unassembled WGS sequence"/>
</dbReference>
<keyword evidence="3" id="KW-0324">Glycolysis</keyword>
<comment type="subunit">
    <text evidence="3">Homodimer.</text>
</comment>
<dbReference type="InterPro" id="IPR000652">
    <property type="entry name" value="Triosephosphate_isomerase"/>
</dbReference>
<comment type="subcellular location">
    <subcellularLocation>
        <location evidence="3">Cytoplasm</location>
    </subcellularLocation>
</comment>
<dbReference type="UniPathway" id="UPA00138"/>
<keyword evidence="3" id="KW-0963">Cytoplasm</keyword>
<sequence>FNWKMNPQTFSEAKGLLSILNTKYLIPNIEYVICPPFIYLSEVLKIKNLKLKIGAQNTFWAAEGAYTGEISSKMLKNLGVEYVIIGHSERRAIGETDEIINKKVLASLNAGLKVILCIGEPSRPKTKNLQPATKTKQYIKTQLQKYLKGIANLSINKLPNSLIIAYEPIWAISSSKNSKQDTPQDAIEMIKFIKQFLTTKYYLPSVKTLYGGSVSSKNITDFINQSEIDGALVGHASADKKEFTKILKILNK</sequence>
<comment type="catalytic activity">
    <reaction evidence="3">
        <text>D-glyceraldehyde 3-phosphate = dihydroxyacetone phosphate</text>
        <dbReference type="Rhea" id="RHEA:18585"/>
        <dbReference type="ChEBI" id="CHEBI:57642"/>
        <dbReference type="ChEBI" id="CHEBI:59776"/>
        <dbReference type="EC" id="5.3.1.1"/>
    </reaction>
</comment>
<evidence type="ECO:0000313" key="4">
    <source>
        <dbReference type="EMBL" id="PIR44149.1"/>
    </source>
</evidence>
<reference evidence="4 5" key="1">
    <citation type="submission" date="2017-09" db="EMBL/GenBank/DDBJ databases">
        <title>Depth-based differentiation of microbial function through sediment-hosted aquifers and enrichment of novel symbionts in the deep terrestrial subsurface.</title>
        <authorList>
            <person name="Probst A.J."/>
            <person name="Ladd B."/>
            <person name="Jarett J.K."/>
            <person name="Geller-Mcgrath D.E."/>
            <person name="Sieber C.M."/>
            <person name="Emerson J.B."/>
            <person name="Anantharaman K."/>
            <person name="Thomas B.C."/>
            <person name="Malmstrom R."/>
            <person name="Stieglmeier M."/>
            <person name="Klingl A."/>
            <person name="Woyke T."/>
            <person name="Ryan C.M."/>
            <person name="Banfield J.F."/>
        </authorList>
    </citation>
    <scope>NUCLEOTIDE SEQUENCE [LARGE SCALE GENOMIC DNA]</scope>
    <source>
        <strain evidence="4">CG10_big_fil_rev_8_21_14_0_10_31_9</strain>
    </source>
</reference>
<keyword evidence="3" id="KW-0312">Gluconeogenesis</keyword>
<evidence type="ECO:0000256" key="3">
    <source>
        <dbReference type="RuleBase" id="RU363013"/>
    </source>
</evidence>
<dbReference type="PROSITE" id="PS51440">
    <property type="entry name" value="TIM_2"/>
    <property type="match status" value="1"/>
</dbReference>
<dbReference type="GO" id="GO:0006094">
    <property type="term" value="P:gluconeogenesis"/>
    <property type="evidence" value="ECO:0007669"/>
    <property type="project" value="UniProtKB-UniPathway"/>
</dbReference>
<feature type="non-terminal residue" evidence="4">
    <location>
        <position position="1"/>
    </location>
</feature>
<dbReference type="SUPFAM" id="SSF51351">
    <property type="entry name" value="Triosephosphate isomerase (TIM)"/>
    <property type="match status" value="1"/>
</dbReference>
<accession>A0A2H0RC89</accession>
<evidence type="ECO:0000313" key="5">
    <source>
        <dbReference type="Proteomes" id="UP000231602"/>
    </source>
</evidence>
<dbReference type="GO" id="GO:0005829">
    <property type="term" value="C:cytosol"/>
    <property type="evidence" value="ECO:0007669"/>
    <property type="project" value="TreeGrafter"/>
</dbReference>
<dbReference type="GO" id="GO:0006096">
    <property type="term" value="P:glycolytic process"/>
    <property type="evidence" value="ECO:0007669"/>
    <property type="project" value="UniProtKB-UniRule"/>
</dbReference>
<comment type="pathway">
    <text evidence="3">Carbohydrate degradation; glycolysis; D-glyceraldehyde 3-phosphate from glycerone phosphate: step 1/1.</text>
</comment>
<dbReference type="Pfam" id="PF00121">
    <property type="entry name" value="TIM"/>
    <property type="match status" value="1"/>
</dbReference>
<dbReference type="PANTHER" id="PTHR21139">
    <property type="entry name" value="TRIOSEPHOSPHATE ISOMERASE"/>
    <property type="match status" value="1"/>
</dbReference>
<proteinExistence type="inferred from homology"/>
<dbReference type="EC" id="5.3.1.1" evidence="3"/>
<dbReference type="EMBL" id="PCXV01000023">
    <property type="protein sequence ID" value="PIR44149.1"/>
    <property type="molecule type" value="Genomic_DNA"/>
</dbReference>
<comment type="pathway">
    <text evidence="3">Carbohydrate biosynthesis; gluconeogenesis.</text>
</comment>
<comment type="caution">
    <text evidence="4">The sequence shown here is derived from an EMBL/GenBank/DDBJ whole genome shotgun (WGS) entry which is preliminary data.</text>
</comment>
<keyword evidence="2 3" id="KW-0413">Isomerase</keyword>
<dbReference type="Gene3D" id="3.20.20.70">
    <property type="entry name" value="Aldolase class I"/>
    <property type="match status" value="1"/>
</dbReference>
<dbReference type="GO" id="GO:0019563">
    <property type="term" value="P:glycerol catabolic process"/>
    <property type="evidence" value="ECO:0007669"/>
    <property type="project" value="TreeGrafter"/>
</dbReference>
<dbReference type="UniPathway" id="UPA00109">
    <property type="reaction ID" value="UER00189"/>
</dbReference>
<dbReference type="PANTHER" id="PTHR21139:SF42">
    <property type="entry name" value="TRIOSEPHOSPHATE ISOMERASE"/>
    <property type="match status" value="1"/>
</dbReference>
<comment type="similarity">
    <text evidence="1 3">Belongs to the triosephosphate isomerase family.</text>
</comment>
<dbReference type="NCBIfam" id="TIGR00419">
    <property type="entry name" value="tim"/>
    <property type="match status" value="1"/>
</dbReference>
<evidence type="ECO:0000256" key="1">
    <source>
        <dbReference type="ARBA" id="ARBA00007422"/>
    </source>
</evidence>
<organism evidence="4 5">
    <name type="scientific">Candidatus Wolfebacteria bacterium CG10_big_fil_rev_8_21_14_0_10_31_9</name>
    <dbReference type="NCBI Taxonomy" id="1975070"/>
    <lineage>
        <taxon>Bacteria</taxon>
        <taxon>Candidatus Wolfeibacteriota</taxon>
    </lineage>
</organism>
<name>A0A2H0RC89_9BACT</name>
<gene>
    <name evidence="4" type="ORF">COV23_01385</name>
</gene>
<dbReference type="InterPro" id="IPR013785">
    <property type="entry name" value="Aldolase_TIM"/>
</dbReference>
<dbReference type="InterPro" id="IPR035990">
    <property type="entry name" value="TIM_sf"/>
</dbReference>
<dbReference type="GO" id="GO:0046166">
    <property type="term" value="P:glyceraldehyde-3-phosphate biosynthetic process"/>
    <property type="evidence" value="ECO:0007669"/>
    <property type="project" value="TreeGrafter"/>
</dbReference>